<dbReference type="EMBL" id="JYNY01000466">
    <property type="protein sequence ID" value="KJJ83853.1"/>
    <property type="molecule type" value="Genomic_DNA"/>
</dbReference>
<sequence>MQNTELQKGGSMKRIVLCCILLSFITTGCASITTGRFQKVAVDSNPQNANVTVSSGSHGVTPCSFDLQRNKSHVIKIEKEGYRTAQVDLKKTICGSTAGNIILGGVIGLGVDAMSGAMFKLIPEDVYVDLVPGNPNDIMVINPPKKVETQEQPKKGAEVAHK</sequence>
<reference evidence="2 3" key="1">
    <citation type="submission" date="2015-02" db="EMBL/GenBank/DDBJ databases">
        <title>Single-cell genomics of uncultivated deep-branching MTB reveals a conserved set of magnetosome genes.</title>
        <authorList>
            <person name="Kolinko S."/>
            <person name="Richter M."/>
            <person name="Glockner F.O."/>
            <person name="Brachmann A."/>
            <person name="Schuler D."/>
        </authorList>
    </citation>
    <scope>NUCLEOTIDE SEQUENCE [LARGE SCALE GENOMIC DNA]</scope>
    <source>
        <strain evidence="2">SKK-01</strain>
    </source>
</reference>
<dbReference type="AlphaFoldDB" id="A0A0F0CKL6"/>
<protein>
    <submittedName>
        <fullName evidence="2">Secreted protein containing PEGA domain protein</fullName>
    </submittedName>
</protein>
<proteinExistence type="predicted"/>
<dbReference type="Pfam" id="PF08308">
    <property type="entry name" value="PEGA"/>
    <property type="match status" value="1"/>
</dbReference>
<dbReference type="Proteomes" id="UP000033428">
    <property type="component" value="Unassembled WGS sequence"/>
</dbReference>
<comment type="caution">
    <text evidence="2">The sequence shown here is derived from an EMBL/GenBank/DDBJ whole genome shotgun (WGS) entry which is preliminary data.</text>
</comment>
<evidence type="ECO:0000313" key="3">
    <source>
        <dbReference type="Proteomes" id="UP000033428"/>
    </source>
</evidence>
<organism evidence="2 3">
    <name type="scientific">Candidatus Omnitrophus magneticus</name>
    <dbReference type="NCBI Taxonomy" id="1609969"/>
    <lineage>
        <taxon>Bacteria</taxon>
        <taxon>Pseudomonadati</taxon>
        <taxon>Candidatus Omnitrophota</taxon>
        <taxon>Candidatus Omnitrophus</taxon>
    </lineage>
</organism>
<feature type="domain" description="PEGA" evidence="1">
    <location>
        <begin position="39"/>
        <end position="86"/>
    </location>
</feature>
<name>A0A0F0CKL6_9BACT</name>
<gene>
    <name evidence="2" type="ORF">OMAG_002274</name>
</gene>
<accession>A0A0F0CKL6</accession>
<evidence type="ECO:0000313" key="2">
    <source>
        <dbReference type="EMBL" id="KJJ83853.1"/>
    </source>
</evidence>
<keyword evidence="3" id="KW-1185">Reference proteome</keyword>
<dbReference type="InterPro" id="IPR013229">
    <property type="entry name" value="PEGA"/>
</dbReference>
<evidence type="ECO:0000259" key="1">
    <source>
        <dbReference type="Pfam" id="PF08308"/>
    </source>
</evidence>